<evidence type="ECO:0000256" key="1">
    <source>
        <dbReference type="SAM" id="MobiDB-lite"/>
    </source>
</evidence>
<feature type="region of interest" description="Disordered" evidence="1">
    <location>
        <begin position="1"/>
        <end position="44"/>
    </location>
</feature>
<accession>A0AAV7L331</accession>
<proteinExistence type="predicted"/>
<sequence>MGSSRGECWGQNAEYPVGTRRSLRPLDTPVRIDVRPKDDGKEEVNTEVLAAEKGKREAESATEDYEKEFGEHTQLKFDGLKEQRRGCVTEKTMDPDYRDDETGRVREKEDELEGQPCSRRSVAFTGTAMCRQYINNINWEGGKKREWYTGKREW</sequence>
<evidence type="ECO:0000313" key="3">
    <source>
        <dbReference type="Proteomes" id="UP001066276"/>
    </source>
</evidence>
<gene>
    <name evidence="2" type="ORF">NDU88_003094</name>
</gene>
<dbReference type="Proteomes" id="UP001066276">
    <property type="component" value="Chromosome 12"/>
</dbReference>
<name>A0AAV7L331_PLEWA</name>
<protein>
    <submittedName>
        <fullName evidence="2">Uncharacterized protein</fullName>
    </submittedName>
</protein>
<dbReference type="AlphaFoldDB" id="A0AAV7L331"/>
<keyword evidence="3" id="KW-1185">Reference proteome</keyword>
<feature type="region of interest" description="Disordered" evidence="1">
    <location>
        <begin position="86"/>
        <end position="117"/>
    </location>
</feature>
<reference evidence="2" key="1">
    <citation type="journal article" date="2022" name="bioRxiv">
        <title>Sequencing and chromosome-scale assembly of the giantPleurodeles waltlgenome.</title>
        <authorList>
            <person name="Brown T."/>
            <person name="Elewa A."/>
            <person name="Iarovenko S."/>
            <person name="Subramanian E."/>
            <person name="Araus A.J."/>
            <person name="Petzold A."/>
            <person name="Susuki M."/>
            <person name="Suzuki K.-i.T."/>
            <person name="Hayashi T."/>
            <person name="Toyoda A."/>
            <person name="Oliveira C."/>
            <person name="Osipova E."/>
            <person name="Leigh N.D."/>
            <person name="Simon A."/>
            <person name="Yun M.H."/>
        </authorList>
    </citation>
    <scope>NUCLEOTIDE SEQUENCE</scope>
    <source>
        <strain evidence="2">20211129_DDA</strain>
        <tissue evidence="2">Liver</tissue>
    </source>
</reference>
<feature type="compositionally biased region" description="Basic and acidic residues" evidence="1">
    <location>
        <begin position="86"/>
        <end position="109"/>
    </location>
</feature>
<dbReference type="EMBL" id="JANPWB010000016">
    <property type="protein sequence ID" value="KAJ1082933.1"/>
    <property type="molecule type" value="Genomic_DNA"/>
</dbReference>
<comment type="caution">
    <text evidence="2">The sequence shown here is derived from an EMBL/GenBank/DDBJ whole genome shotgun (WGS) entry which is preliminary data.</text>
</comment>
<evidence type="ECO:0000313" key="2">
    <source>
        <dbReference type="EMBL" id="KAJ1082933.1"/>
    </source>
</evidence>
<organism evidence="2 3">
    <name type="scientific">Pleurodeles waltl</name>
    <name type="common">Iberian ribbed newt</name>
    <dbReference type="NCBI Taxonomy" id="8319"/>
    <lineage>
        <taxon>Eukaryota</taxon>
        <taxon>Metazoa</taxon>
        <taxon>Chordata</taxon>
        <taxon>Craniata</taxon>
        <taxon>Vertebrata</taxon>
        <taxon>Euteleostomi</taxon>
        <taxon>Amphibia</taxon>
        <taxon>Batrachia</taxon>
        <taxon>Caudata</taxon>
        <taxon>Salamandroidea</taxon>
        <taxon>Salamandridae</taxon>
        <taxon>Pleurodelinae</taxon>
        <taxon>Pleurodeles</taxon>
    </lineage>
</organism>
<feature type="compositionally biased region" description="Basic and acidic residues" evidence="1">
    <location>
        <begin position="30"/>
        <end position="44"/>
    </location>
</feature>